<comment type="caution">
    <text evidence="2">The sequence shown here is derived from an EMBL/GenBank/DDBJ whole genome shotgun (WGS) entry which is preliminary data.</text>
</comment>
<feature type="region of interest" description="Disordered" evidence="1">
    <location>
        <begin position="1"/>
        <end position="30"/>
    </location>
</feature>
<sequence length="151" mass="17008">MDHTPATDRRRDPVPSIQPPDHGPWRNPFDGRRFVSVRRTDRGLYELTLTHGADLHDLIDVTATLPSVVYLDHRPAEPTDPTVILTFGPTPTPANRRAVRPSTDGPVGWTPTVDTTIDPPTLTEADFWAVLDARIYRLYGRHLSDIRRTTP</sequence>
<protein>
    <submittedName>
        <fullName evidence="2">Uncharacterized protein</fullName>
    </submittedName>
</protein>
<gene>
    <name evidence="2" type="ORF">BBK14_03250</name>
</gene>
<dbReference type="Proteomes" id="UP000179769">
    <property type="component" value="Unassembled WGS sequence"/>
</dbReference>
<evidence type="ECO:0000313" key="3">
    <source>
        <dbReference type="Proteomes" id="UP000179769"/>
    </source>
</evidence>
<feature type="region of interest" description="Disordered" evidence="1">
    <location>
        <begin position="81"/>
        <end position="115"/>
    </location>
</feature>
<dbReference type="AlphaFoldDB" id="A0A1S1Q4H2"/>
<dbReference type="OrthoDB" id="3216023at2"/>
<evidence type="ECO:0000313" key="2">
    <source>
        <dbReference type="EMBL" id="OHV28381.1"/>
    </source>
</evidence>
<evidence type="ECO:0000256" key="1">
    <source>
        <dbReference type="SAM" id="MobiDB-lite"/>
    </source>
</evidence>
<proteinExistence type="predicted"/>
<keyword evidence="3" id="KW-1185">Reference proteome</keyword>
<feature type="compositionally biased region" description="Basic and acidic residues" evidence="1">
    <location>
        <begin position="1"/>
        <end position="13"/>
    </location>
</feature>
<reference evidence="3" key="1">
    <citation type="submission" date="2016-07" db="EMBL/GenBank/DDBJ databases">
        <title>Frankia sp. NRRL B-16219 Genome sequencing.</title>
        <authorList>
            <person name="Ghodhbane-Gtari F."/>
            <person name="Swanson E."/>
            <person name="Gueddou A."/>
            <person name="Louati M."/>
            <person name="Nouioui I."/>
            <person name="Hezbri K."/>
            <person name="Abebe-Akele F."/>
            <person name="Simpson S."/>
            <person name="Morris K."/>
            <person name="Thomas K."/>
            <person name="Gtari M."/>
            <person name="Tisa L.S."/>
        </authorList>
    </citation>
    <scope>NUCLEOTIDE SEQUENCE [LARGE SCALE GENOMIC DNA]</scope>
    <source>
        <strain evidence="3">NRRL B-16219</strain>
    </source>
</reference>
<dbReference type="EMBL" id="MAXA01000213">
    <property type="protein sequence ID" value="OHV28381.1"/>
    <property type="molecule type" value="Genomic_DNA"/>
</dbReference>
<organism evidence="2 3">
    <name type="scientific">Parafrankia soli</name>
    <dbReference type="NCBI Taxonomy" id="2599596"/>
    <lineage>
        <taxon>Bacteria</taxon>
        <taxon>Bacillati</taxon>
        <taxon>Actinomycetota</taxon>
        <taxon>Actinomycetes</taxon>
        <taxon>Frankiales</taxon>
        <taxon>Frankiaceae</taxon>
        <taxon>Parafrankia</taxon>
    </lineage>
</organism>
<accession>A0A1S1Q4H2</accession>
<name>A0A1S1Q4H2_9ACTN</name>